<name>A0AAE3KLS8_9CYAN</name>
<dbReference type="AlphaFoldDB" id="A0AAE3KLS8"/>
<dbReference type="RefSeq" id="WP_254010800.1">
    <property type="nucleotide sequence ID" value="NZ_JAMZMM010000035.1"/>
</dbReference>
<keyword evidence="2" id="KW-1185">Reference proteome</keyword>
<evidence type="ECO:0000313" key="1">
    <source>
        <dbReference type="EMBL" id="MCP2727996.1"/>
    </source>
</evidence>
<dbReference type="Proteomes" id="UP001204953">
    <property type="component" value="Unassembled WGS sequence"/>
</dbReference>
<gene>
    <name evidence="1" type="ORF">NJ959_05820</name>
</gene>
<sequence length="107" mass="12503">MKTQELRQNLKESIDRLSPERLLVAADFLAYLAERKKNESAIELLKIPGFIEALKEDRLNLSTEFRRQKIVKILEKIAASNVFADISDPVEWQRELRQDRPLPGRDE</sequence>
<accession>A0AAE3KLS8</accession>
<reference evidence="1" key="1">
    <citation type="submission" date="2022-06" db="EMBL/GenBank/DDBJ databases">
        <title>New cyanobacteria of genus Symplocastrum in benthos of Lake Baikal.</title>
        <authorList>
            <person name="Sorokovikova E."/>
            <person name="Tikhonova I."/>
            <person name="Krasnopeev A."/>
            <person name="Evseev P."/>
            <person name="Gladkikh A."/>
            <person name="Belykh O."/>
        </authorList>
    </citation>
    <scope>NUCLEOTIDE SEQUENCE</scope>
    <source>
        <strain evidence="1">BBK-W-15</strain>
    </source>
</reference>
<dbReference type="EMBL" id="JAMZMM010000035">
    <property type="protein sequence ID" value="MCP2727996.1"/>
    <property type="molecule type" value="Genomic_DNA"/>
</dbReference>
<protein>
    <recommendedName>
        <fullName evidence="3">DUF2281 domain-containing protein</fullName>
    </recommendedName>
</protein>
<evidence type="ECO:0008006" key="3">
    <source>
        <dbReference type="Google" id="ProtNLM"/>
    </source>
</evidence>
<organism evidence="1 2">
    <name type="scientific">Limnofasciculus baicalensis BBK-W-15</name>
    <dbReference type="NCBI Taxonomy" id="2699891"/>
    <lineage>
        <taxon>Bacteria</taxon>
        <taxon>Bacillati</taxon>
        <taxon>Cyanobacteriota</taxon>
        <taxon>Cyanophyceae</taxon>
        <taxon>Coleofasciculales</taxon>
        <taxon>Coleofasciculaceae</taxon>
        <taxon>Limnofasciculus</taxon>
        <taxon>Limnofasciculus baicalensis</taxon>
    </lineage>
</organism>
<proteinExistence type="predicted"/>
<comment type="caution">
    <text evidence="1">The sequence shown here is derived from an EMBL/GenBank/DDBJ whole genome shotgun (WGS) entry which is preliminary data.</text>
</comment>
<evidence type="ECO:0000313" key="2">
    <source>
        <dbReference type="Proteomes" id="UP001204953"/>
    </source>
</evidence>